<evidence type="ECO:0000313" key="2">
    <source>
        <dbReference type="Proteomes" id="UP001215280"/>
    </source>
</evidence>
<dbReference type="Proteomes" id="UP001215280">
    <property type="component" value="Unassembled WGS sequence"/>
</dbReference>
<reference evidence="1" key="1">
    <citation type="submission" date="2023-03" db="EMBL/GenBank/DDBJ databases">
        <title>Massive genome expansion in bonnet fungi (Mycena s.s.) driven by repeated elements and novel gene families across ecological guilds.</title>
        <authorList>
            <consortium name="Lawrence Berkeley National Laboratory"/>
            <person name="Harder C.B."/>
            <person name="Miyauchi S."/>
            <person name="Viragh M."/>
            <person name="Kuo A."/>
            <person name="Thoen E."/>
            <person name="Andreopoulos B."/>
            <person name="Lu D."/>
            <person name="Skrede I."/>
            <person name="Drula E."/>
            <person name="Henrissat B."/>
            <person name="Morin E."/>
            <person name="Kohler A."/>
            <person name="Barry K."/>
            <person name="LaButti K."/>
            <person name="Morin E."/>
            <person name="Salamov A."/>
            <person name="Lipzen A."/>
            <person name="Mereny Z."/>
            <person name="Hegedus B."/>
            <person name="Baldrian P."/>
            <person name="Stursova M."/>
            <person name="Weitz H."/>
            <person name="Taylor A."/>
            <person name="Grigoriev I.V."/>
            <person name="Nagy L.G."/>
            <person name="Martin F."/>
            <person name="Kauserud H."/>
        </authorList>
    </citation>
    <scope>NUCLEOTIDE SEQUENCE</scope>
    <source>
        <strain evidence="1">CBHHK188m</strain>
    </source>
</reference>
<keyword evidence="2" id="KW-1185">Reference proteome</keyword>
<protein>
    <submittedName>
        <fullName evidence="1">Uncharacterized protein</fullName>
    </submittedName>
</protein>
<dbReference type="EMBL" id="JARJLG010000041">
    <property type="protein sequence ID" value="KAJ7763129.1"/>
    <property type="molecule type" value="Genomic_DNA"/>
</dbReference>
<comment type="caution">
    <text evidence="1">The sequence shown here is derived from an EMBL/GenBank/DDBJ whole genome shotgun (WGS) entry which is preliminary data.</text>
</comment>
<organism evidence="1 2">
    <name type="scientific">Mycena maculata</name>
    <dbReference type="NCBI Taxonomy" id="230809"/>
    <lineage>
        <taxon>Eukaryota</taxon>
        <taxon>Fungi</taxon>
        <taxon>Dikarya</taxon>
        <taxon>Basidiomycota</taxon>
        <taxon>Agaricomycotina</taxon>
        <taxon>Agaricomycetes</taxon>
        <taxon>Agaricomycetidae</taxon>
        <taxon>Agaricales</taxon>
        <taxon>Marasmiineae</taxon>
        <taxon>Mycenaceae</taxon>
        <taxon>Mycena</taxon>
    </lineage>
</organism>
<evidence type="ECO:0000313" key="1">
    <source>
        <dbReference type="EMBL" id="KAJ7763129.1"/>
    </source>
</evidence>
<sequence length="192" mass="21559">MFKACSRSLVSKGQWARLGVRSLPRSPRIARIFLAIFLNFIRFPVTPAKDTEDRDGQSIDVWDPKERQRKKEGGYLVFGAVVTESKLNRDSMFNHAKKKKRRTRRHNDIYSTNVMLSAQAVVSITALGDGDTRSAYPHLLRQLYNSPSEPLAVSALAVLRMSPTAHHDIEAGGARLWPAVVALPNMFGSQRK</sequence>
<proteinExistence type="predicted"/>
<accession>A0AAD7JED8</accession>
<dbReference type="AlphaFoldDB" id="A0AAD7JED8"/>
<gene>
    <name evidence="1" type="ORF">DFH07DRAFT_770858</name>
</gene>
<name>A0AAD7JED8_9AGAR</name>